<organism evidence="2 3">
    <name type="scientific">Nitrosopumilus adriaticus</name>
    <dbReference type="NCBI Taxonomy" id="1580092"/>
    <lineage>
        <taxon>Archaea</taxon>
        <taxon>Nitrososphaerota</taxon>
        <taxon>Nitrososphaeria</taxon>
        <taxon>Nitrosopumilales</taxon>
        <taxon>Nitrosopumilaceae</taxon>
        <taxon>Nitrosopumilus</taxon>
    </lineage>
</organism>
<sequence length="154" mass="18076">MLFFVDAMLGNIAKKLRLLGFDSEYSSDVDDLELLEKSKNEDRIIISKDQNLIRRAEKMGLLSVHVSKEDEIEQFQEILQKINLEFAEISGDVARCPKCNSTTSEINKSEIKNEIQERILEYHDKFWRCDGCNQIYWEGTHIKNLQEFVRKIKC</sequence>
<dbReference type="PANTHER" id="PTHR39081:SF1">
    <property type="entry name" value="MUT7-C RNASE DOMAIN-CONTAINING PROTEIN"/>
    <property type="match status" value="1"/>
</dbReference>
<evidence type="ECO:0000313" key="3">
    <source>
        <dbReference type="Proteomes" id="UP000032408"/>
    </source>
</evidence>
<dbReference type="OrthoDB" id="1266at2157"/>
<accession>A0A0D5C330</accession>
<dbReference type="GeneID" id="24820631"/>
<reference evidence="3" key="1">
    <citation type="submission" date="2015-03" db="EMBL/GenBank/DDBJ databases">
        <title>Characterization of two novel Thaumarchaeota isolated from the Northern Adriatic Sea.</title>
        <authorList>
            <person name="Bayer B."/>
            <person name="Vojvoda J."/>
            <person name="Offre P."/>
            <person name="Srivastava A."/>
            <person name="Elisabeth N."/>
            <person name="Garcia J.A.L."/>
            <person name="Schleper C."/>
            <person name="Herndl G.J."/>
        </authorList>
    </citation>
    <scope>NUCLEOTIDE SEQUENCE [LARGE SCALE GENOMIC DNA]</scope>
    <source>
        <strain evidence="3">NF5</strain>
    </source>
</reference>
<evidence type="ECO:0000313" key="2">
    <source>
        <dbReference type="EMBL" id="AJW71131.1"/>
    </source>
</evidence>
<evidence type="ECO:0000259" key="1">
    <source>
        <dbReference type="Pfam" id="PF01927"/>
    </source>
</evidence>
<dbReference type="PANTHER" id="PTHR39081">
    <property type="entry name" value="MUT7-C DOMAIN-CONTAINING PROTEIN"/>
    <property type="match status" value="1"/>
</dbReference>
<dbReference type="InterPro" id="IPR002782">
    <property type="entry name" value="Mut7-C_RNAse_dom"/>
</dbReference>
<dbReference type="AlphaFoldDB" id="A0A0D5C330"/>
<feature type="domain" description="Mut7-C RNAse" evidence="1">
    <location>
        <begin position="3"/>
        <end position="148"/>
    </location>
</feature>
<dbReference type="STRING" id="1580092.NADRNF5_1448"/>
<name>A0A0D5C330_9ARCH</name>
<dbReference type="KEGG" id="nin:NADRNF5_1448"/>
<proteinExistence type="predicted"/>
<reference evidence="2 3" key="2">
    <citation type="journal article" date="2016" name="ISME J.">
        <title>Physiological and genomic characterization of two novel marine thaumarchaeal strains indicates niche differentiation.</title>
        <authorList>
            <person name="Bayer B."/>
            <person name="Vojvoda J."/>
            <person name="Offre P."/>
            <person name="Alves R.J."/>
            <person name="Elisabeth N.H."/>
            <person name="Garcia J.A."/>
            <person name="Volland J.M."/>
            <person name="Srivastava A."/>
            <person name="Schleper C."/>
            <person name="Herndl G.J."/>
        </authorList>
    </citation>
    <scope>NUCLEOTIDE SEQUENCE [LARGE SCALE GENOMIC DNA]</scope>
    <source>
        <strain evidence="2 3">NF5</strain>
    </source>
</reference>
<dbReference type="Proteomes" id="UP000032408">
    <property type="component" value="Chromosome"/>
</dbReference>
<gene>
    <name evidence="2" type="ORF">NADRNF5_1448</name>
</gene>
<dbReference type="HOGENOM" id="CLU_112469_1_0_2"/>
<dbReference type="Pfam" id="PF01927">
    <property type="entry name" value="Mut7-C"/>
    <property type="match status" value="1"/>
</dbReference>
<dbReference type="RefSeq" id="WP_192828304.1">
    <property type="nucleotide sequence ID" value="NZ_CP011070.1"/>
</dbReference>
<keyword evidence="3" id="KW-1185">Reference proteome</keyword>
<protein>
    <recommendedName>
        <fullName evidence="1">Mut7-C RNAse domain-containing protein</fullName>
    </recommendedName>
</protein>
<dbReference type="EMBL" id="CP011070">
    <property type="protein sequence ID" value="AJW71131.1"/>
    <property type="molecule type" value="Genomic_DNA"/>
</dbReference>